<gene>
    <name evidence="1" type="ORF">MSPICULIGERA_LOCUS19748</name>
</gene>
<feature type="non-terminal residue" evidence="1">
    <location>
        <position position="1"/>
    </location>
</feature>
<proteinExistence type="predicted"/>
<comment type="caution">
    <text evidence="1">The sequence shown here is derived from an EMBL/GenBank/DDBJ whole genome shotgun (WGS) entry which is preliminary data.</text>
</comment>
<dbReference type="EMBL" id="CATQJA010002663">
    <property type="protein sequence ID" value="CAJ0581591.1"/>
    <property type="molecule type" value="Genomic_DNA"/>
</dbReference>
<dbReference type="AlphaFoldDB" id="A0AA36D6E8"/>
<reference evidence="1" key="1">
    <citation type="submission" date="2023-06" db="EMBL/GenBank/DDBJ databases">
        <authorList>
            <person name="Delattre M."/>
        </authorList>
    </citation>
    <scope>NUCLEOTIDE SEQUENCE</scope>
    <source>
        <strain evidence="1">AF72</strain>
    </source>
</reference>
<organism evidence="1 2">
    <name type="scientific">Mesorhabditis spiculigera</name>
    <dbReference type="NCBI Taxonomy" id="96644"/>
    <lineage>
        <taxon>Eukaryota</taxon>
        <taxon>Metazoa</taxon>
        <taxon>Ecdysozoa</taxon>
        <taxon>Nematoda</taxon>
        <taxon>Chromadorea</taxon>
        <taxon>Rhabditida</taxon>
        <taxon>Rhabditina</taxon>
        <taxon>Rhabditomorpha</taxon>
        <taxon>Rhabditoidea</taxon>
        <taxon>Rhabditidae</taxon>
        <taxon>Mesorhabditinae</taxon>
        <taxon>Mesorhabditis</taxon>
    </lineage>
</organism>
<keyword evidence="2" id="KW-1185">Reference proteome</keyword>
<evidence type="ECO:0000313" key="2">
    <source>
        <dbReference type="Proteomes" id="UP001177023"/>
    </source>
</evidence>
<sequence length="109" mass="12311">MTLWLVSQNEPDRSDYHLSDALLNTLNSSVGIDDEVEIHRRVCSNPEEPTFGGYPCRFQSVRIFVAQNCGTGAAKKADIERDIRDLDADEVEECIKLWPIQDAAESVER</sequence>
<evidence type="ECO:0000313" key="1">
    <source>
        <dbReference type="EMBL" id="CAJ0581591.1"/>
    </source>
</evidence>
<name>A0AA36D6E8_9BILA</name>
<protein>
    <submittedName>
        <fullName evidence="1">Uncharacterized protein</fullName>
    </submittedName>
</protein>
<dbReference type="Proteomes" id="UP001177023">
    <property type="component" value="Unassembled WGS sequence"/>
</dbReference>
<accession>A0AA36D6E8</accession>